<proteinExistence type="predicted"/>
<comment type="caution">
    <text evidence="1">The sequence shown here is derived from an EMBL/GenBank/DDBJ whole genome shotgun (WGS) entry which is preliminary data.</text>
</comment>
<protein>
    <submittedName>
        <fullName evidence="1">DUF2972 domain-containing protein</fullName>
    </submittedName>
</protein>
<dbReference type="EMBL" id="AACNRY010000018">
    <property type="protein sequence ID" value="EAL3735808.1"/>
    <property type="molecule type" value="Genomic_DNA"/>
</dbReference>
<evidence type="ECO:0000313" key="1">
    <source>
        <dbReference type="EMBL" id="EAL3735808.1"/>
    </source>
</evidence>
<accession>A0A694RKB3</accession>
<dbReference type="InterPro" id="IPR021353">
    <property type="entry name" value="DUF2972"/>
</dbReference>
<reference evidence="1 2" key="1">
    <citation type="submission" date="2018-05" db="EMBL/GenBank/DDBJ databases">
        <authorList>
            <consortium name="NARMS: The National Antimicrobial Resistance Monitoring System"/>
        </authorList>
    </citation>
    <scope>NUCLEOTIDE SEQUENCE [LARGE SCALE GENOMIC DNA]</scope>
    <source>
        <strain evidence="1 2">FSIS1607212</strain>
    </source>
</reference>
<gene>
    <name evidence="1" type="ORF">BFD99_07515</name>
</gene>
<organism evidence="1 2">
    <name type="scientific">Campylobacter jejuni</name>
    <dbReference type="NCBI Taxonomy" id="197"/>
    <lineage>
        <taxon>Bacteria</taxon>
        <taxon>Pseudomonadati</taxon>
        <taxon>Campylobacterota</taxon>
        <taxon>Epsilonproteobacteria</taxon>
        <taxon>Campylobacterales</taxon>
        <taxon>Campylobacteraceae</taxon>
        <taxon>Campylobacter</taxon>
    </lineage>
</organism>
<name>A0A694RKB3_CAMJU</name>
<sequence>MHNSAVERVKNQLAYKLGQAMIDYKHNGGGYGSLLINLYKIKKQHEKEERIYKETIQIFPQLQYPDLNTCPDYAQSLKYQFHLSYLLGEALLKAYNTWYKCGGFLLSKNIKKANKDYQSFQEIFKQFDIFNSSLLLGFIENKALFLKEFSRIKKLLKTHQDYKAILDNIFNNFNYVLENFDLIEAWLLSDDFKQRYKEQNHPYPSLLNPKKLNDYNEPLNYSNIPVELAWQVNLPLPDNYKLVLAYRLASGTGMLGRLFNEVLDRPIVGFWAFGAYENYKYTYSFLSQNHNKTCTVGVCSGILDAMADKFVYLISKKVPIMAVVRDPLETVLTWVNHRGNSAKNYFHIRLNLTHDFKKNMMSRIIFNGAECIDGQWHYTDSSYPMVETAIFYMYKCCLLDEYILPFVQRNFIVHYYDLTLFIPKNIVETVKELCTRFDLQYNQQKLDKLSLELAHGSRNLYVWTLPYILYCHPYDKENKNIDDDSSLSKAGGFHLILVKENFKHYFSNYCDITSKIIPDFDYENLKIYTYENEYHLLHKDKELFEKSQAYMKNIIFFLKRMEKKFSTRLLNMEQLLAYMSTQEQLQTWFKESFIKDITHIKQHRPDIVASWKHSQKFARISQVK</sequence>
<dbReference type="Pfam" id="PF11186">
    <property type="entry name" value="DUF2972"/>
    <property type="match status" value="1"/>
</dbReference>
<dbReference type="Proteomes" id="UP000335162">
    <property type="component" value="Unassembled WGS sequence"/>
</dbReference>
<dbReference type="AlphaFoldDB" id="A0A694RKB3"/>
<evidence type="ECO:0000313" key="2">
    <source>
        <dbReference type="Proteomes" id="UP000335162"/>
    </source>
</evidence>